<dbReference type="Proteomes" id="UP000265515">
    <property type="component" value="Unassembled WGS sequence"/>
</dbReference>
<feature type="transmembrane region" description="Helical" evidence="15">
    <location>
        <begin position="270"/>
        <end position="290"/>
    </location>
</feature>
<evidence type="ECO:0000256" key="11">
    <source>
        <dbReference type="ARBA" id="ARBA00023136"/>
    </source>
</evidence>
<proteinExistence type="inferred from homology"/>
<dbReference type="PANTHER" id="PTHR11351:SF31">
    <property type="entry name" value="DESATURASE 1, ISOFORM A-RELATED"/>
    <property type="match status" value="1"/>
</dbReference>
<evidence type="ECO:0000256" key="5">
    <source>
        <dbReference type="ARBA" id="ARBA00022692"/>
    </source>
</evidence>
<protein>
    <recommendedName>
        <fullName evidence="16">Fatty acid desaturase domain-containing protein</fullName>
    </recommendedName>
</protein>
<feature type="region of interest" description="Disordered" evidence="14">
    <location>
        <begin position="26"/>
        <end position="63"/>
    </location>
</feature>
<dbReference type="GO" id="GO:0042761">
    <property type="term" value="P:very long-chain fatty acid biosynthetic process"/>
    <property type="evidence" value="ECO:0007669"/>
    <property type="project" value="TreeGrafter"/>
</dbReference>
<evidence type="ECO:0000313" key="18">
    <source>
        <dbReference type="Proteomes" id="UP000265515"/>
    </source>
</evidence>
<keyword evidence="4 13" id="KW-0444">Lipid biosynthesis</keyword>
<evidence type="ECO:0000256" key="9">
    <source>
        <dbReference type="ARBA" id="ARBA00023004"/>
    </source>
</evidence>
<comment type="similarity">
    <text evidence="3 13">Belongs to the fatty acid desaturase type 1 family.</text>
</comment>
<evidence type="ECO:0000256" key="4">
    <source>
        <dbReference type="ARBA" id="ARBA00022516"/>
    </source>
</evidence>
<dbReference type="InterPro" id="IPR005804">
    <property type="entry name" value="FA_desaturase_dom"/>
</dbReference>
<evidence type="ECO:0000256" key="6">
    <source>
        <dbReference type="ARBA" id="ARBA00022832"/>
    </source>
</evidence>
<dbReference type="GO" id="GO:0016717">
    <property type="term" value="F:oxidoreductase activity, acting on paired donors, with oxidation of a pair of donors resulting in the reduction of molecular oxygen to two molecules of water"/>
    <property type="evidence" value="ECO:0007669"/>
    <property type="project" value="InterPro"/>
</dbReference>
<comment type="domain">
    <text evidence="13">The histidine box domains are involved in binding the catalytic metal ions.</text>
</comment>
<evidence type="ECO:0000256" key="15">
    <source>
        <dbReference type="SAM" id="Phobius"/>
    </source>
</evidence>
<evidence type="ECO:0000256" key="13">
    <source>
        <dbReference type="RuleBase" id="RU000581"/>
    </source>
</evidence>
<dbReference type="PRINTS" id="PR00075">
    <property type="entry name" value="FACDDSATRASE"/>
</dbReference>
<keyword evidence="10" id="KW-0443">Lipid metabolism</keyword>
<evidence type="ECO:0000256" key="1">
    <source>
        <dbReference type="ARBA" id="ARBA00004141"/>
    </source>
</evidence>
<dbReference type="STRING" id="69332.A0A388K468"/>
<evidence type="ECO:0000256" key="12">
    <source>
        <dbReference type="ARBA" id="ARBA00023160"/>
    </source>
</evidence>
<evidence type="ECO:0000256" key="8">
    <source>
        <dbReference type="ARBA" id="ARBA00023002"/>
    </source>
</evidence>
<evidence type="ECO:0000256" key="7">
    <source>
        <dbReference type="ARBA" id="ARBA00022989"/>
    </source>
</evidence>
<comment type="pathway">
    <text evidence="2">Lipid metabolism.</text>
</comment>
<keyword evidence="6" id="KW-0276">Fatty acid metabolism</keyword>
<keyword evidence="9" id="KW-0408">Iron</keyword>
<reference evidence="17 18" key="1">
    <citation type="journal article" date="2018" name="Cell">
        <title>The Chara Genome: Secondary Complexity and Implications for Plant Terrestrialization.</title>
        <authorList>
            <person name="Nishiyama T."/>
            <person name="Sakayama H."/>
            <person name="Vries J.D."/>
            <person name="Buschmann H."/>
            <person name="Saint-Marcoux D."/>
            <person name="Ullrich K.K."/>
            <person name="Haas F.B."/>
            <person name="Vanderstraeten L."/>
            <person name="Becker D."/>
            <person name="Lang D."/>
            <person name="Vosolsobe S."/>
            <person name="Rombauts S."/>
            <person name="Wilhelmsson P.K.I."/>
            <person name="Janitza P."/>
            <person name="Kern R."/>
            <person name="Heyl A."/>
            <person name="Rumpler F."/>
            <person name="Villalobos L.I.A.C."/>
            <person name="Clay J.M."/>
            <person name="Skokan R."/>
            <person name="Toyoda A."/>
            <person name="Suzuki Y."/>
            <person name="Kagoshima H."/>
            <person name="Schijlen E."/>
            <person name="Tajeshwar N."/>
            <person name="Catarino B."/>
            <person name="Hetherington A.J."/>
            <person name="Saltykova A."/>
            <person name="Bonnot C."/>
            <person name="Breuninger H."/>
            <person name="Symeonidi A."/>
            <person name="Radhakrishnan G.V."/>
            <person name="Van Nieuwerburgh F."/>
            <person name="Deforce D."/>
            <person name="Chang C."/>
            <person name="Karol K.G."/>
            <person name="Hedrich R."/>
            <person name="Ulvskov P."/>
            <person name="Glockner G."/>
            <person name="Delwiche C.F."/>
            <person name="Petrasek J."/>
            <person name="Van de Peer Y."/>
            <person name="Friml J."/>
            <person name="Beilby M."/>
            <person name="Dolan L."/>
            <person name="Kohara Y."/>
            <person name="Sugano S."/>
            <person name="Fujiyama A."/>
            <person name="Delaux P.-M."/>
            <person name="Quint M."/>
            <person name="TheiBen G."/>
            <person name="Hagemann M."/>
            <person name="Harholt J."/>
            <person name="Dunand C."/>
            <person name="Zachgo S."/>
            <person name="Langdale J."/>
            <person name="Maumus F."/>
            <person name="Straeten D.V.D."/>
            <person name="Gould S.B."/>
            <person name="Rensing S.A."/>
        </authorList>
    </citation>
    <scope>NUCLEOTIDE SEQUENCE [LARGE SCALE GENOMIC DNA]</scope>
    <source>
        <strain evidence="17 18">S276</strain>
    </source>
</reference>
<comment type="cofactor">
    <cofactor evidence="13">
        <name>Fe(2+)</name>
        <dbReference type="ChEBI" id="CHEBI:29033"/>
    </cofactor>
</comment>
<feature type="compositionally biased region" description="Basic and acidic residues" evidence="14">
    <location>
        <begin position="43"/>
        <end position="57"/>
    </location>
</feature>
<gene>
    <name evidence="17" type="ORF">CBR_g46700</name>
</gene>
<comment type="caution">
    <text evidence="17">The sequence shown here is derived from an EMBL/GenBank/DDBJ whole genome shotgun (WGS) entry which is preliminary data.</text>
</comment>
<keyword evidence="12 13" id="KW-0275">Fatty acid biosynthesis</keyword>
<evidence type="ECO:0000259" key="16">
    <source>
        <dbReference type="Pfam" id="PF00487"/>
    </source>
</evidence>
<organism evidence="17 18">
    <name type="scientific">Chara braunii</name>
    <name type="common">Braun's stonewort</name>
    <dbReference type="NCBI Taxonomy" id="69332"/>
    <lineage>
        <taxon>Eukaryota</taxon>
        <taxon>Viridiplantae</taxon>
        <taxon>Streptophyta</taxon>
        <taxon>Charophyceae</taxon>
        <taxon>Charales</taxon>
        <taxon>Characeae</taxon>
        <taxon>Chara</taxon>
    </lineage>
</organism>
<dbReference type="EMBL" id="BFEA01000054">
    <property type="protein sequence ID" value="GBG64743.1"/>
    <property type="molecule type" value="Genomic_DNA"/>
</dbReference>
<name>A0A388K468_CHABU</name>
<feature type="transmembrane region" description="Helical" evidence="15">
    <location>
        <begin position="390"/>
        <end position="410"/>
    </location>
</feature>
<feature type="domain" description="Fatty acid desaturase" evidence="16">
    <location>
        <begin position="273"/>
        <end position="490"/>
    </location>
</feature>
<dbReference type="CDD" id="cd03505">
    <property type="entry name" value="Delta9-FADS-like"/>
    <property type="match status" value="1"/>
</dbReference>
<evidence type="ECO:0000256" key="3">
    <source>
        <dbReference type="ARBA" id="ARBA00009295"/>
    </source>
</evidence>
<evidence type="ECO:0000256" key="2">
    <source>
        <dbReference type="ARBA" id="ARBA00005189"/>
    </source>
</evidence>
<dbReference type="AlphaFoldDB" id="A0A388K468"/>
<dbReference type="Pfam" id="PF00487">
    <property type="entry name" value="FA_desaturase"/>
    <property type="match status" value="1"/>
</dbReference>
<accession>A0A388K468</accession>
<keyword evidence="18" id="KW-1185">Reference proteome</keyword>
<dbReference type="InterPro" id="IPR015876">
    <property type="entry name" value="Acyl-CoA_DS"/>
</dbReference>
<keyword evidence="7 15" id="KW-1133">Transmembrane helix</keyword>
<comment type="subcellular location">
    <subcellularLocation>
        <location evidence="1">Membrane</location>
        <topology evidence="1">Multi-pass membrane protein</topology>
    </subcellularLocation>
</comment>
<keyword evidence="5 13" id="KW-0812">Transmembrane</keyword>
<sequence length="515" mass="56404">MAAASVAAASRGTVAAIACASDSGTKARLSAGNRGRGAPGGSLERRKADELSGRGRAGEAGGSSACCHSGIGATLAVADARRAQQLAPTPPPLPSAAAIARVREGTNTAAELANSRQWRMPAVSVSVRRAPGNVAASSLPFLSDSSARSISSAILRRGGSPAPLNDGLNHTLWAITRLAGSSFPSSSPLSSTPSPSKFLVHSVAEKPPAAILEDDDSAVTNRIWLSDVVAKKERAYFQRPWTGKDLTYLSHILLLHVASLAAPFTFSWDAFAVFFSLYVVTGLFGITLSFHRNLSHKAFKLPKWLEYTFAYCGVQAMQGDPLEWVSSHRYHHLYCDTPLDPHSPKEGFWHSHICWLLDASRIEGRLGKRTNIADMENDPFYQFIRKTYPLHLVGLSLLLFAWGGLPYLIWGVALRTVFVYHITWLVNSASHVWGSQKWNTGDLSRNNWWVALLAFGEGWHNNHHAFEYSARHGLDWWQLDLTWYVIKALEKMGLATNVKLPRPDQMSRLSFPPSQ</sequence>
<keyword evidence="11 15" id="KW-0472">Membrane</keyword>
<dbReference type="OrthoDB" id="10260134at2759"/>
<evidence type="ECO:0000256" key="10">
    <source>
        <dbReference type="ARBA" id="ARBA00023098"/>
    </source>
</evidence>
<dbReference type="PANTHER" id="PTHR11351">
    <property type="entry name" value="ACYL-COA DESATURASE"/>
    <property type="match status" value="1"/>
</dbReference>
<evidence type="ECO:0000313" key="17">
    <source>
        <dbReference type="EMBL" id="GBG64743.1"/>
    </source>
</evidence>
<dbReference type="GO" id="GO:0005789">
    <property type="term" value="C:endoplasmic reticulum membrane"/>
    <property type="evidence" value="ECO:0007669"/>
    <property type="project" value="TreeGrafter"/>
</dbReference>
<evidence type="ECO:0000256" key="14">
    <source>
        <dbReference type="SAM" id="MobiDB-lite"/>
    </source>
</evidence>
<dbReference type="Gramene" id="GBG64743">
    <property type="protein sequence ID" value="GBG64743"/>
    <property type="gene ID" value="CBR_g46700"/>
</dbReference>
<keyword evidence="8 13" id="KW-0560">Oxidoreductase</keyword>